<dbReference type="InterPro" id="IPR017907">
    <property type="entry name" value="Znf_RING_CS"/>
</dbReference>
<dbReference type="PROSITE" id="PS50089">
    <property type="entry name" value="ZF_RING_2"/>
    <property type="match status" value="1"/>
</dbReference>
<dbReference type="CDD" id="cd13122">
    <property type="entry name" value="MSL2_CXC"/>
    <property type="match status" value="1"/>
</dbReference>
<keyword evidence="3" id="KW-0862">Zinc</keyword>
<organism evidence="9 10">
    <name type="scientific">Drosophila willistoni</name>
    <name type="common">Fruit fly</name>
    <dbReference type="NCBI Taxonomy" id="7260"/>
    <lineage>
        <taxon>Eukaryota</taxon>
        <taxon>Metazoa</taxon>
        <taxon>Ecdysozoa</taxon>
        <taxon>Arthropoda</taxon>
        <taxon>Hexapoda</taxon>
        <taxon>Insecta</taxon>
        <taxon>Pterygota</taxon>
        <taxon>Neoptera</taxon>
        <taxon>Endopterygota</taxon>
        <taxon>Diptera</taxon>
        <taxon>Brachycera</taxon>
        <taxon>Muscomorpha</taxon>
        <taxon>Ephydroidea</taxon>
        <taxon>Drosophilidae</taxon>
        <taxon>Drosophila</taxon>
        <taxon>Sophophora</taxon>
    </lineage>
</organism>
<dbReference type="Proteomes" id="UP000007798">
    <property type="component" value="Unassembled WGS sequence"/>
</dbReference>
<dbReference type="eggNOG" id="ENOG502QPJR">
    <property type="taxonomic scope" value="Eukaryota"/>
</dbReference>
<keyword evidence="10" id="KW-1185">Reference proteome</keyword>
<dbReference type="SUPFAM" id="SSF57850">
    <property type="entry name" value="RING/U-box"/>
    <property type="match status" value="1"/>
</dbReference>
<dbReference type="SMR" id="B4MTK1"/>
<dbReference type="FunCoup" id="B4MTK1">
    <property type="interactions" value="9"/>
</dbReference>
<feature type="compositionally biased region" description="Polar residues" evidence="6">
    <location>
        <begin position="711"/>
        <end position="721"/>
    </location>
</feature>
<evidence type="ECO:0000256" key="1">
    <source>
        <dbReference type="ARBA" id="ARBA00022723"/>
    </source>
</evidence>
<dbReference type="InterPro" id="IPR032049">
    <property type="entry name" value="Msl2-CXC"/>
</dbReference>
<feature type="compositionally biased region" description="Low complexity" evidence="6">
    <location>
        <begin position="403"/>
        <end position="418"/>
    </location>
</feature>
<dbReference type="PANTHER" id="PTHR16048">
    <property type="entry name" value="MSL2-RELATED"/>
    <property type="match status" value="1"/>
</dbReference>
<feature type="domain" description="RING-type" evidence="7">
    <location>
        <begin position="43"/>
        <end position="84"/>
    </location>
</feature>
<feature type="compositionally biased region" description="Low complexity" evidence="6">
    <location>
        <begin position="362"/>
        <end position="378"/>
    </location>
</feature>
<protein>
    <submittedName>
        <fullName evidence="9">Uncharacterized protein</fullName>
    </submittedName>
</protein>
<dbReference type="InterPro" id="IPR013083">
    <property type="entry name" value="Znf_RING/FYVE/PHD"/>
</dbReference>
<feature type="compositionally biased region" description="Basic and acidic residues" evidence="6">
    <location>
        <begin position="598"/>
        <end position="607"/>
    </location>
</feature>
<dbReference type="EMBL" id="CH963852">
    <property type="protein sequence ID" value="EDW75440.2"/>
    <property type="molecule type" value="Genomic_DNA"/>
</dbReference>
<dbReference type="InParanoid" id="B4MTK1"/>
<evidence type="ECO:0000256" key="6">
    <source>
        <dbReference type="SAM" id="MobiDB-lite"/>
    </source>
</evidence>
<feature type="region of interest" description="Disordered" evidence="6">
    <location>
        <begin position="333"/>
        <end position="607"/>
    </location>
</feature>
<dbReference type="GO" id="GO:0061630">
    <property type="term" value="F:ubiquitin protein ligase activity"/>
    <property type="evidence" value="ECO:0007669"/>
    <property type="project" value="InterPro"/>
</dbReference>
<feature type="domain" description="CXC MSL2-type" evidence="8">
    <location>
        <begin position="755"/>
        <end position="805"/>
    </location>
</feature>
<dbReference type="InterPro" id="IPR032043">
    <property type="entry name" value="Msl2_Znf-RING"/>
</dbReference>
<dbReference type="OrthoDB" id="6412801at2759"/>
<dbReference type="InterPro" id="IPR033467">
    <property type="entry name" value="Tesmin/TSO1-like_CXC"/>
</dbReference>
<comment type="similarity">
    <text evidence="5">Belongs to the MSL2 family.</text>
</comment>
<evidence type="ECO:0000259" key="7">
    <source>
        <dbReference type="PROSITE" id="PS50089"/>
    </source>
</evidence>
<dbReference type="GO" id="GO:0072487">
    <property type="term" value="C:MSL complex"/>
    <property type="evidence" value="ECO:0007669"/>
    <property type="project" value="UniProtKB-UniRule"/>
</dbReference>
<evidence type="ECO:0000313" key="10">
    <source>
        <dbReference type="Proteomes" id="UP000007798"/>
    </source>
</evidence>
<dbReference type="SMART" id="SM01114">
    <property type="entry name" value="CXC"/>
    <property type="match status" value="1"/>
</dbReference>
<keyword evidence="5" id="KW-0539">Nucleus</keyword>
<dbReference type="GO" id="GO:0008270">
    <property type="term" value="F:zinc ion binding"/>
    <property type="evidence" value="ECO:0007669"/>
    <property type="project" value="UniProtKB-KW"/>
</dbReference>
<evidence type="ECO:0000256" key="2">
    <source>
        <dbReference type="ARBA" id="ARBA00022771"/>
    </source>
</evidence>
<dbReference type="Pfam" id="PF16685">
    <property type="entry name" value="zf-RING_10"/>
    <property type="match status" value="1"/>
</dbReference>
<evidence type="ECO:0000313" key="9">
    <source>
        <dbReference type="EMBL" id="EDW75440.2"/>
    </source>
</evidence>
<dbReference type="PROSITE" id="PS52051">
    <property type="entry name" value="CXC_MSL2"/>
    <property type="match status" value="1"/>
</dbReference>
<evidence type="ECO:0000256" key="4">
    <source>
        <dbReference type="PROSITE-ProRule" id="PRU00175"/>
    </source>
</evidence>
<feature type="region of interest" description="Disordered" evidence="6">
    <location>
        <begin position="650"/>
        <end position="752"/>
    </location>
</feature>
<dbReference type="GO" id="GO:0016567">
    <property type="term" value="P:protein ubiquitination"/>
    <property type="evidence" value="ECO:0007669"/>
    <property type="project" value="TreeGrafter"/>
</dbReference>
<evidence type="ECO:0000256" key="3">
    <source>
        <dbReference type="ARBA" id="ARBA00022833"/>
    </source>
</evidence>
<evidence type="ECO:0000256" key="5">
    <source>
        <dbReference type="PROSITE-ProRule" id="PRU01396"/>
    </source>
</evidence>
<dbReference type="InterPro" id="IPR037922">
    <property type="entry name" value="MSL2"/>
</dbReference>
<accession>B4MTK1</accession>
<dbReference type="PANTHER" id="PTHR16048:SF3">
    <property type="entry name" value="E3 UBIQUITIN-PROTEIN LIGASE MSL2"/>
    <property type="match status" value="1"/>
</dbReference>
<dbReference type="HOGENOM" id="CLU_009669_0_0_1"/>
<proteinExistence type="inferred from homology"/>
<evidence type="ECO:0000259" key="8">
    <source>
        <dbReference type="PROSITE" id="PS52051"/>
    </source>
</evidence>
<dbReference type="Pfam" id="PF16682">
    <property type="entry name" value="MSL2-CXC"/>
    <property type="match status" value="1"/>
</dbReference>
<gene>
    <name evidence="9" type="primary">Dwil\GK23860</name>
    <name evidence="9" type="ORF">Dwil_GK23860</name>
</gene>
<sequence length="977" mass="105380">MAAAQSAYARLLDLSMRSPSDLNSRIINKFCTALGELRQLVACVVCCKLLVDPYYPKGHRCDHFVCRLCVRGKKRLNPICPKCNDCSDYKIYVEDRAMTLQLLCYKTLCVQILQSGLYSHLVNQKIEVTSNINKPRIKLPSKSVQEFIVEGSEYDDIRDIFLFEPGPSALKDSVSALPDESPNISKANTPELPFAQALPEQMSISDMEIEMEAATAEHHHFGSPIPLLPTGSRVGLQRQVLVTQAEPQSLITPNWSELNFSSGLNSVTNLREGTYTYVLPDPSDASFVATDSSLLIGQLVQIDNTSDLDPDQVLVQNESVVVTIPKTTAIISHKEKPHPVAAATNEKPHASAAANEKPRPCAAAAKAKPNPTAAAATNEKPYASAAVNEKPHPSAAVNEKPHPFAAAAKAKPNPVATAAKERPVTAASKEMSVPASKQKPVAAKPKESSDTLVPVKPVNTAAAKEKTLPPPPPAAAAKEKTIPPPPPAAAAKEKTIPPPPPAAAAKEKTLPPPPPTAAAKEKTLPPPPPAAADKEKTIPPPPPAAAAKEKTLPPSPPADAAEEKTLPPPPPADAAKEKTLPPPPHPAAAAAVKQVKKLPVDNKEKEKQSIAVIKKIDIASKGKSAEKLPKEKQDDKLEAFKNQLAAAVKERVNKKKPAMAVTKEKQDKRLPAAAVTPVKKAEEHVVTPKRKHAQLMEEEKSISSHTRFRKQTATIVSSVQVQPPAKEESPKRQPVSVVTKSSASKAKKTAAADPKQRKHCRCGISGPSTPKTCRNNRCWCYINGNSCTDCSCQGCNNPHKQDYIDTDDEMDDDDDDDEDDDETLANLKTDIIALKGEKKNRSFEGLTLVALSNPEQSQHPLVLVQNENNEMQCFNIFQGDVPIDPANYGFQRVQLQNKDSGNNSIPQYAYMAMPPDLLDQAVSGDGQSHVDSSSFSPEIKKFKNIDPNEDACPGDSLTATETAHSLFEDIMSGSDDL</sequence>
<keyword evidence="1" id="KW-0479">Metal-binding</keyword>
<reference evidence="9 10" key="1">
    <citation type="journal article" date="2007" name="Nature">
        <title>Evolution of genes and genomes on the Drosophila phylogeny.</title>
        <authorList>
            <consortium name="Drosophila 12 Genomes Consortium"/>
            <person name="Clark A.G."/>
            <person name="Eisen M.B."/>
            <person name="Smith D.R."/>
            <person name="Bergman C.M."/>
            <person name="Oliver B."/>
            <person name="Markow T.A."/>
            <person name="Kaufman T.C."/>
            <person name="Kellis M."/>
            <person name="Gelbart W."/>
            <person name="Iyer V.N."/>
            <person name="Pollard D.A."/>
            <person name="Sackton T.B."/>
            <person name="Larracuente A.M."/>
            <person name="Singh N.D."/>
            <person name="Abad J.P."/>
            <person name="Abt D.N."/>
            <person name="Adryan B."/>
            <person name="Aguade M."/>
            <person name="Akashi H."/>
            <person name="Anderson W.W."/>
            <person name="Aquadro C.F."/>
            <person name="Ardell D.H."/>
            <person name="Arguello R."/>
            <person name="Artieri C.G."/>
            <person name="Barbash D.A."/>
            <person name="Barker D."/>
            <person name="Barsanti P."/>
            <person name="Batterham P."/>
            <person name="Batzoglou S."/>
            <person name="Begun D."/>
            <person name="Bhutkar A."/>
            <person name="Blanco E."/>
            <person name="Bosak S.A."/>
            <person name="Bradley R.K."/>
            <person name="Brand A.D."/>
            <person name="Brent M.R."/>
            <person name="Brooks A.N."/>
            <person name="Brown R.H."/>
            <person name="Butlin R.K."/>
            <person name="Caggese C."/>
            <person name="Calvi B.R."/>
            <person name="Bernardo de Carvalho A."/>
            <person name="Caspi A."/>
            <person name="Castrezana S."/>
            <person name="Celniker S.E."/>
            <person name="Chang J.L."/>
            <person name="Chapple C."/>
            <person name="Chatterji S."/>
            <person name="Chinwalla A."/>
            <person name="Civetta A."/>
            <person name="Clifton S.W."/>
            <person name="Comeron J.M."/>
            <person name="Costello J.C."/>
            <person name="Coyne J.A."/>
            <person name="Daub J."/>
            <person name="David R.G."/>
            <person name="Delcher A.L."/>
            <person name="Delehaunty K."/>
            <person name="Do C.B."/>
            <person name="Ebling H."/>
            <person name="Edwards K."/>
            <person name="Eickbush T."/>
            <person name="Evans J.D."/>
            <person name="Filipski A."/>
            <person name="Findeiss S."/>
            <person name="Freyhult E."/>
            <person name="Fulton L."/>
            <person name="Fulton R."/>
            <person name="Garcia A.C."/>
            <person name="Gardiner A."/>
            <person name="Garfield D.A."/>
            <person name="Garvin B.E."/>
            <person name="Gibson G."/>
            <person name="Gilbert D."/>
            <person name="Gnerre S."/>
            <person name="Godfrey J."/>
            <person name="Good R."/>
            <person name="Gotea V."/>
            <person name="Gravely B."/>
            <person name="Greenberg A.J."/>
            <person name="Griffiths-Jones S."/>
            <person name="Gross S."/>
            <person name="Guigo R."/>
            <person name="Gustafson E.A."/>
            <person name="Haerty W."/>
            <person name="Hahn M.W."/>
            <person name="Halligan D.L."/>
            <person name="Halpern A.L."/>
            <person name="Halter G.M."/>
            <person name="Han M.V."/>
            <person name="Heger A."/>
            <person name="Hillier L."/>
            <person name="Hinrichs A.S."/>
            <person name="Holmes I."/>
            <person name="Hoskins R.A."/>
            <person name="Hubisz M.J."/>
            <person name="Hultmark D."/>
            <person name="Huntley M.A."/>
            <person name="Jaffe D.B."/>
            <person name="Jagadeeshan S."/>
            <person name="Jeck W.R."/>
            <person name="Johnson J."/>
            <person name="Jones C.D."/>
            <person name="Jordan W.C."/>
            <person name="Karpen G.H."/>
            <person name="Kataoka E."/>
            <person name="Keightley P.D."/>
            <person name="Kheradpour P."/>
            <person name="Kirkness E.F."/>
            <person name="Koerich L.B."/>
            <person name="Kristiansen K."/>
            <person name="Kudrna D."/>
            <person name="Kulathinal R.J."/>
            <person name="Kumar S."/>
            <person name="Kwok R."/>
            <person name="Lander E."/>
            <person name="Langley C.H."/>
            <person name="Lapoint R."/>
            <person name="Lazzaro B.P."/>
            <person name="Lee S.J."/>
            <person name="Levesque L."/>
            <person name="Li R."/>
            <person name="Lin C.F."/>
            <person name="Lin M.F."/>
            <person name="Lindblad-Toh K."/>
            <person name="Llopart A."/>
            <person name="Long M."/>
            <person name="Low L."/>
            <person name="Lozovsky E."/>
            <person name="Lu J."/>
            <person name="Luo M."/>
            <person name="Machado C.A."/>
            <person name="Makalowski W."/>
            <person name="Marzo M."/>
            <person name="Matsuda M."/>
            <person name="Matzkin L."/>
            <person name="McAllister B."/>
            <person name="McBride C.S."/>
            <person name="McKernan B."/>
            <person name="McKernan K."/>
            <person name="Mendez-Lago M."/>
            <person name="Minx P."/>
            <person name="Mollenhauer M.U."/>
            <person name="Montooth K."/>
            <person name="Mount S.M."/>
            <person name="Mu X."/>
            <person name="Myers E."/>
            <person name="Negre B."/>
            <person name="Newfeld S."/>
            <person name="Nielsen R."/>
            <person name="Noor M.A."/>
            <person name="O'Grady P."/>
            <person name="Pachter L."/>
            <person name="Papaceit M."/>
            <person name="Parisi M.J."/>
            <person name="Parisi M."/>
            <person name="Parts L."/>
            <person name="Pedersen J.S."/>
            <person name="Pesole G."/>
            <person name="Phillippy A.M."/>
            <person name="Ponting C.P."/>
            <person name="Pop M."/>
            <person name="Porcelli D."/>
            <person name="Powell J.R."/>
            <person name="Prohaska S."/>
            <person name="Pruitt K."/>
            <person name="Puig M."/>
            <person name="Quesneville H."/>
            <person name="Ram K.R."/>
            <person name="Rand D."/>
            <person name="Rasmussen M.D."/>
            <person name="Reed L.K."/>
            <person name="Reenan R."/>
            <person name="Reily A."/>
            <person name="Remington K.A."/>
            <person name="Rieger T.T."/>
            <person name="Ritchie M.G."/>
            <person name="Robin C."/>
            <person name="Rogers Y.H."/>
            <person name="Rohde C."/>
            <person name="Rozas J."/>
            <person name="Rubenfield M.J."/>
            <person name="Ruiz A."/>
            <person name="Russo S."/>
            <person name="Salzberg S.L."/>
            <person name="Sanchez-Gracia A."/>
            <person name="Saranga D.J."/>
            <person name="Sato H."/>
            <person name="Schaeffer S.W."/>
            <person name="Schatz M.C."/>
            <person name="Schlenke T."/>
            <person name="Schwartz R."/>
            <person name="Segarra C."/>
            <person name="Singh R.S."/>
            <person name="Sirot L."/>
            <person name="Sirota M."/>
            <person name="Sisneros N.B."/>
            <person name="Smith C.D."/>
            <person name="Smith T.F."/>
            <person name="Spieth J."/>
            <person name="Stage D.E."/>
            <person name="Stark A."/>
            <person name="Stephan W."/>
            <person name="Strausberg R.L."/>
            <person name="Strempel S."/>
            <person name="Sturgill D."/>
            <person name="Sutton G."/>
            <person name="Sutton G.G."/>
            <person name="Tao W."/>
            <person name="Teichmann S."/>
            <person name="Tobari Y.N."/>
            <person name="Tomimura Y."/>
            <person name="Tsolas J.M."/>
            <person name="Valente V.L."/>
            <person name="Venter E."/>
            <person name="Venter J.C."/>
            <person name="Vicario S."/>
            <person name="Vieira F.G."/>
            <person name="Vilella A.J."/>
            <person name="Villasante A."/>
            <person name="Walenz B."/>
            <person name="Wang J."/>
            <person name="Wasserman M."/>
            <person name="Watts T."/>
            <person name="Wilson D."/>
            <person name="Wilson R.K."/>
            <person name="Wing R.A."/>
            <person name="Wolfner M.F."/>
            <person name="Wong A."/>
            <person name="Wong G.K."/>
            <person name="Wu C.I."/>
            <person name="Wu G."/>
            <person name="Yamamoto D."/>
            <person name="Yang H.P."/>
            <person name="Yang S.P."/>
            <person name="Yorke J.A."/>
            <person name="Yoshida K."/>
            <person name="Zdobnov E."/>
            <person name="Zhang P."/>
            <person name="Zhang Y."/>
            <person name="Zimin A.V."/>
            <person name="Baldwin J."/>
            <person name="Abdouelleil A."/>
            <person name="Abdulkadir J."/>
            <person name="Abebe A."/>
            <person name="Abera B."/>
            <person name="Abreu J."/>
            <person name="Acer S.C."/>
            <person name="Aftuck L."/>
            <person name="Alexander A."/>
            <person name="An P."/>
            <person name="Anderson E."/>
            <person name="Anderson S."/>
            <person name="Arachi H."/>
            <person name="Azer M."/>
            <person name="Bachantsang P."/>
            <person name="Barry A."/>
            <person name="Bayul T."/>
            <person name="Berlin A."/>
            <person name="Bessette D."/>
            <person name="Bloom T."/>
            <person name="Blye J."/>
            <person name="Boguslavskiy L."/>
            <person name="Bonnet C."/>
            <person name="Boukhgalter B."/>
            <person name="Bourzgui I."/>
            <person name="Brown A."/>
            <person name="Cahill P."/>
            <person name="Channer S."/>
            <person name="Cheshatsang Y."/>
            <person name="Chuda L."/>
            <person name="Citroen M."/>
            <person name="Collymore A."/>
            <person name="Cooke P."/>
            <person name="Costello M."/>
            <person name="D'Aco K."/>
            <person name="Daza R."/>
            <person name="De Haan G."/>
            <person name="DeGray S."/>
            <person name="DeMaso C."/>
            <person name="Dhargay N."/>
            <person name="Dooley K."/>
            <person name="Dooley E."/>
            <person name="Doricent M."/>
            <person name="Dorje P."/>
            <person name="Dorjee K."/>
            <person name="Dupes A."/>
            <person name="Elong R."/>
            <person name="Falk J."/>
            <person name="Farina A."/>
            <person name="Faro S."/>
            <person name="Ferguson D."/>
            <person name="Fisher S."/>
            <person name="Foley C.D."/>
            <person name="Franke A."/>
            <person name="Friedrich D."/>
            <person name="Gadbois L."/>
            <person name="Gearin G."/>
            <person name="Gearin C.R."/>
            <person name="Giannoukos G."/>
            <person name="Goode T."/>
            <person name="Graham J."/>
            <person name="Grandbois E."/>
            <person name="Grewal S."/>
            <person name="Gyaltsen K."/>
            <person name="Hafez N."/>
            <person name="Hagos B."/>
            <person name="Hall J."/>
            <person name="Henson C."/>
            <person name="Hollinger A."/>
            <person name="Honan T."/>
            <person name="Huard M.D."/>
            <person name="Hughes L."/>
            <person name="Hurhula B."/>
            <person name="Husby M.E."/>
            <person name="Kamat A."/>
            <person name="Kanga B."/>
            <person name="Kashin S."/>
            <person name="Khazanovich D."/>
            <person name="Kisner P."/>
            <person name="Lance K."/>
            <person name="Lara M."/>
            <person name="Lee W."/>
            <person name="Lennon N."/>
            <person name="Letendre F."/>
            <person name="LeVine R."/>
            <person name="Lipovsky A."/>
            <person name="Liu X."/>
            <person name="Liu J."/>
            <person name="Liu S."/>
            <person name="Lokyitsang T."/>
            <person name="Lokyitsang Y."/>
            <person name="Lubonja R."/>
            <person name="Lui A."/>
            <person name="MacDonald P."/>
            <person name="Magnisalis V."/>
            <person name="Maru K."/>
            <person name="Matthews C."/>
            <person name="McCusker W."/>
            <person name="McDonough S."/>
            <person name="Mehta T."/>
            <person name="Meldrim J."/>
            <person name="Meneus L."/>
            <person name="Mihai O."/>
            <person name="Mihalev A."/>
            <person name="Mihova T."/>
            <person name="Mittelman R."/>
            <person name="Mlenga V."/>
            <person name="Montmayeur A."/>
            <person name="Mulrain L."/>
            <person name="Navidi A."/>
            <person name="Naylor J."/>
            <person name="Negash T."/>
            <person name="Nguyen T."/>
            <person name="Nguyen N."/>
            <person name="Nicol R."/>
            <person name="Norbu C."/>
            <person name="Norbu N."/>
            <person name="Novod N."/>
            <person name="O'Neill B."/>
            <person name="Osman S."/>
            <person name="Markiewicz E."/>
            <person name="Oyono O.L."/>
            <person name="Patti C."/>
            <person name="Phunkhang P."/>
            <person name="Pierre F."/>
            <person name="Priest M."/>
            <person name="Raghuraman S."/>
            <person name="Rege F."/>
            <person name="Reyes R."/>
            <person name="Rise C."/>
            <person name="Rogov P."/>
            <person name="Ross K."/>
            <person name="Ryan E."/>
            <person name="Settipalli S."/>
            <person name="Shea T."/>
            <person name="Sherpa N."/>
            <person name="Shi L."/>
            <person name="Shih D."/>
            <person name="Sparrow T."/>
            <person name="Spaulding J."/>
            <person name="Stalker J."/>
            <person name="Stange-Thomann N."/>
            <person name="Stavropoulos S."/>
            <person name="Stone C."/>
            <person name="Strader C."/>
            <person name="Tesfaye S."/>
            <person name="Thomson T."/>
            <person name="Thoulutsang Y."/>
            <person name="Thoulutsang D."/>
            <person name="Topham K."/>
            <person name="Topping I."/>
            <person name="Tsamla T."/>
            <person name="Vassiliev H."/>
            <person name="Vo A."/>
            <person name="Wangchuk T."/>
            <person name="Wangdi T."/>
            <person name="Weiand M."/>
            <person name="Wilkinson J."/>
            <person name="Wilson A."/>
            <person name="Yadav S."/>
            <person name="Young G."/>
            <person name="Yu Q."/>
            <person name="Zembek L."/>
            <person name="Zhong D."/>
            <person name="Zimmer A."/>
            <person name="Zwirko Z."/>
            <person name="Jaffe D.B."/>
            <person name="Alvarez P."/>
            <person name="Brockman W."/>
            <person name="Butler J."/>
            <person name="Chin C."/>
            <person name="Gnerre S."/>
            <person name="Grabherr M."/>
            <person name="Kleber M."/>
            <person name="Mauceli E."/>
            <person name="MacCallum I."/>
        </authorList>
    </citation>
    <scope>NUCLEOTIDE SEQUENCE [LARGE SCALE GENOMIC DNA]</scope>
    <source>
        <strain evidence="10">Tucson 14030-0811.24</strain>
    </source>
</reference>
<dbReference type="AlphaFoldDB" id="B4MTK1"/>
<dbReference type="InterPro" id="IPR001841">
    <property type="entry name" value="Znf_RING"/>
</dbReference>
<name>B4MTK1_DROWI</name>
<dbReference type="STRING" id="7260.B4MTK1"/>
<feature type="compositionally biased region" description="Low complexity" evidence="6">
    <location>
        <begin position="735"/>
        <end position="752"/>
    </location>
</feature>
<keyword evidence="5" id="KW-0158">Chromosome</keyword>
<keyword evidence="2 4" id="KW-0863">Zinc-finger</keyword>
<dbReference type="Gene3D" id="3.30.40.10">
    <property type="entry name" value="Zinc/RING finger domain, C3HC4 (zinc finger)"/>
    <property type="match status" value="1"/>
</dbReference>
<dbReference type="PROSITE" id="PS00518">
    <property type="entry name" value="ZF_RING_1"/>
    <property type="match status" value="1"/>
</dbReference>